<name>A0A6B8RUQ8_9BACL</name>
<protein>
    <submittedName>
        <fullName evidence="2">ABC transporter permease</fullName>
    </submittedName>
</protein>
<keyword evidence="3" id="KW-1185">Reference proteome</keyword>
<feature type="transmembrane region" description="Helical" evidence="1">
    <location>
        <begin position="21"/>
        <end position="42"/>
    </location>
</feature>
<reference evidence="3" key="1">
    <citation type="submission" date="2018-11" db="EMBL/GenBank/DDBJ databases">
        <title>Complete genome sequence of Paenibacillus sp. ML311-T8.</title>
        <authorList>
            <person name="Nam Y.-D."/>
            <person name="Kang J."/>
            <person name="Chung W.-H."/>
            <person name="Park Y.S."/>
        </authorList>
    </citation>
    <scope>NUCLEOTIDE SEQUENCE [LARGE SCALE GENOMIC DNA]</scope>
    <source>
        <strain evidence="3">ML311-T8</strain>
    </source>
</reference>
<dbReference type="GO" id="GO:0140359">
    <property type="term" value="F:ABC-type transporter activity"/>
    <property type="evidence" value="ECO:0007669"/>
    <property type="project" value="InterPro"/>
</dbReference>
<feature type="transmembrane region" description="Helical" evidence="1">
    <location>
        <begin position="229"/>
        <end position="248"/>
    </location>
</feature>
<proteinExistence type="predicted"/>
<dbReference type="RefSeq" id="WP_155704831.1">
    <property type="nucleotide sequence ID" value="NZ_CP034235.1"/>
</dbReference>
<accession>A0A6B8RUQ8</accession>
<feature type="transmembrane region" description="Helical" evidence="1">
    <location>
        <begin position="75"/>
        <end position="92"/>
    </location>
</feature>
<keyword evidence="1" id="KW-0812">Transmembrane</keyword>
<feature type="transmembrane region" description="Helical" evidence="1">
    <location>
        <begin position="180"/>
        <end position="201"/>
    </location>
</feature>
<keyword evidence="1" id="KW-0472">Membrane</keyword>
<organism evidence="2 3">
    <name type="scientific">Paenibacillus psychroresistens</name>
    <dbReference type="NCBI Taxonomy" id="1778678"/>
    <lineage>
        <taxon>Bacteria</taxon>
        <taxon>Bacillati</taxon>
        <taxon>Bacillota</taxon>
        <taxon>Bacilli</taxon>
        <taxon>Bacillales</taxon>
        <taxon>Paenibacillaceae</taxon>
        <taxon>Paenibacillus</taxon>
    </lineage>
</organism>
<keyword evidence="1" id="KW-1133">Transmembrane helix</keyword>
<feature type="transmembrane region" description="Helical" evidence="1">
    <location>
        <begin position="152"/>
        <end position="173"/>
    </location>
</feature>
<dbReference type="KEGG" id="ppsc:EHS13_34800"/>
<gene>
    <name evidence="2" type="ORF">EHS13_34800</name>
</gene>
<dbReference type="GO" id="GO:0005886">
    <property type="term" value="C:plasma membrane"/>
    <property type="evidence" value="ECO:0007669"/>
    <property type="project" value="UniProtKB-SubCell"/>
</dbReference>
<feature type="transmembrane region" description="Helical" evidence="1">
    <location>
        <begin position="118"/>
        <end position="140"/>
    </location>
</feature>
<dbReference type="Proteomes" id="UP000426246">
    <property type="component" value="Chromosome"/>
</dbReference>
<dbReference type="Pfam" id="PF12679">
    <property type="entry name" value="ABC2_membrane_2"/>
    <property type="match status" value="1"/>
</dbReference>
<evidence type="ECO:0000256" key="1">
    <source>
        <dbReference type="SAM" id="Phobius"/>
    </source>
</evidence>
<dbReference type="EMBL" id="CP034235">
    <property type="protein sequence ID" value="QGQ99667.1"/>
    <property type="molecule type" value="Genomic_DNA"/>
</dbReference>
<evidence type="ECO:0000313" key="3">
    <source>
        <dbReference type="Proteomes" id="UP000426246"/>
    </source>
</evidence>
<dbReference type="AlphaFoldDB" id="A0A6B8RUQ8"/>
<evidence type="ECO:0000313" key="2">
    <source>
        <dbReference type="EMBL" id="QGQ99667.1"/>
    </source>
</evidence>
<sequence length="256" mass="28442">MTQWLVLFKKENLEMWRNHKWLWVPLVFILLGMMNPVLNFYMPQILEANGIAKEVLLTIPIPTAADTMIKTLSQFNTLGILVLVLSFMGTLASERQNGSAIMVLVKPVAHLSYVTTKWAGMFSLTILSFVLGYLAAWYYTGQLIGDVDFAQVWPSLLIYSLWLLFVLSVTLLYSSMLKSTGGIAFLSLLTVAGFSLSSQLLTRYMKWSPGHLSKAAGDLVTKGSSQNQLWLPIGVTIILIIGLIYGAASISKRKLS</sequence>
<dbReference type="OrthoDB" id="4187110at2"/>